<evidence type="ECO:0000256" key="2">
    <source>
        <dbReference type="ARBA" id="ARBA00023002"/>
    </source>
</evidence>
<dbReference type="InterPro" id="IPR002225">
    <property type="entry name" value="3Beta_OHSteriod_DH/Estase"/>
</dbReference>
<keyword evidence="3" id="KW-0812">Transmembrane</keyword>
<protein>
    <submittedName>
        <fullName evidence="5">3 beta-hydroxysteroid dehydrogenase/Delta 5--4-isomerase type 1</fullName>
    </submittedName>
</protein>
<proteinExistence type="inferred from homology"/>
<dbReference type="GO" id="GO:0016616">
    <property type="term" value="F:oxidoreductase activity, acting on the CH-OH group of donors, NAD or NADP as acceptor"/>
    <property type="evidence" value="ECO:0007669"/>
    <property type="project" value="InterPro"/>
</dbReference>
<dbReference type="Gene3D" id="3.40.50.720">
    <property type="entry name" value="NAD(P)-binding Rossmann-like Domain"/>
    <property type="match status" value="1"/>
</dbReference>
<comment type="similarity">
    <text evidence="1">Belongs to the 3-beta-HSD family.</text>
</comment>
<dbReference type="EMBL" id="JAIZAY010000017">
    <property type="protein sequence ID" value="KAJ8025372.1"/>
    <property type="molecule type" value="Genomic_DNA"/>
</dbReference>
<keyword evidence="3" id="KW-1133">Transmembrane helix</keyword>
<dbReference type="GO" id="GO:0006694">
    <property type="term" value="P:steroid biosynthetic process"/>
    <property type="evidence" value="ECO:0007669"/>
    <property type="project" value="InterPro"/>
</dbReference>
<evidence type="ECO:0000259" key="4">
    <source>
        <dbReference type="Pfam" id="PF01073"/>
    </source>
</evidence>
<dbReference type="SUPFAM" id="SSF51735">
    <property type="entry name" value="NAD(P)-binding Rossmann-fold domains"/>
    <property type="match status" value="1"/>
</dbReference>
<dbReference type="OrthoDB" id="2735536at2759"/>
<sequence length="272" mass="30381">MGTKIVLQACVEQSVECLVYTSTMDVANTLAGSIVNGTEESVTVPSTQHFFPVYSTTKYEAEKMVLDANETELENGKKLTTCALRPCGIYGEGDRLLGESLAVFVNAGIGFLIGEPTGKSQYAYAGNIALAHVLAAKTLLWPSVNDPICGRAFFLGDHTPRESIGKIMEPFATELSVKMATIIPPYWLMYTIGLLLTAFCWIVSFFKYVDIPFHAVVVRYLYAEYTYSWEAAKRALDYEPKYTYEDGFARSMVFYKHLLGIDQKTEENKKKK</sequence>
<dbReference type="Pfam" id="PF01073">
    <property type="entry name" value="3Beta_HSD"/>
    <property type="match status" value="1"/>
</dbReference>
<dbReference type="InterPro" id="IPR050177">
    <property type="entry name" value="Lipid_A_modif_metabolic_enz"/>
</dbReference>
<reference evidence="5" key="1">
    <citation type="submission" date="2021-10" db="EMBL/GenBank/DDBJ databases">
        <title>Tropical sea cucumber genome reveals ecological adaptation and Cuvierian tubules defense mechanism.</title>
        <authorList>
            <person name="Chen T."/>
        </authorList>
    </citation>
    <scope>NUCLEOTIDE SEQUENCE</scope>
    <source>
        <strain evidence="5">Nanhai2018</strain>
        <tissue evidence="5">Muscle</tissue>
    </source>
</reference>
<name>A0A9Q0YMZ1_HOLLE</name>
<comment type="caution">
    <text evidence="5">The sequence shown here is derived from an EMBL/GenBank/DDBJ whole genome shotgun (WGS) entry which is preliminary data.</text>
</comment>
<organism evidence="5 6">
    <name type="scientific">Holothuria leucospilota</name>
    <name type="common">Black long sea cucumber</name>
    <name type="synonym">Mertensiothuria leucospilota</name>
    <dbReference type="NCBI Taxonomy" id="206669"/>
    <lineage>
        <taxon>Eukaryota</taxon>
        <taxon>Metazoa</taxon>
        <taxon>Echinodermata</taxon>
        <taxon>Eleutherozoa</taxon>
        <taxon>Echinozoa</taxon>
        <taxon>Holothuroidea</taxon>
        <taxon>Aspidochirotacea</taxon>
        <taxon>Aspidochirotida</taxon>
        <taxon>Holothuriidae</taxon>
        <taxon>Holothuria</taxon>
    </lineage>
</organism>
<dbReference type="Proteomes" id="UP001152320">
    <property type="component" value="Chromosome 17"/>
</dbReference>
<evidence type="ECO:0000256" key="1">
    <source>
        <dbReference type="ARBA" id="ARBA00009219"/>
    </source>
</evidence>
<dbReference type="PANTHER" id="PTHR43245">
    <property type="entry name" value="BIFUNCTIONAL POLYMYXIN RESISTANCE PROTEIN ARNA"/>
    <property type="match status" value="1"/>
</dbReference>
<dbReference type="AlphaFoldDB" id="A0A9Q0YMZ1"/>
<evidence type="ECO:0000256" key="3">
    <source>
        <dbReference type="SAM" id="Phobius"/>
    </source>
</evidence>
<accession>A0A9Q0YMZ1</accession>
<gene>
    <name evidence="5" type="ORF">HOLleu_32912</name>
</gene>
<dbReference type="InterPro" id="IPR036291">
    <property type="entry name" value="NAD(P)-bd_dom_sf"/>
</dbReference>
<feature type="domain" description="3-beta hydroxysteroid dehydrogenase/isomerase" evidence="4">
    <location>
        <begin position="2"/>
        <end position="178"/>
    </location>
</feature>
<keyword evidence="2" id="KW-0560">Oxidoreductase</keyword>
<feature type="transmembrane region" description="Helical" evidence="3">
    <location>
        <begin position="187"/>
        <end position="209"/>
    </location>
</feature>
<dbReference type="PANTHER" id="PTHR43245:SF51">
    <property type="entry name" value="SHORT CHAIN DEHYDROGENASE_REDUCTASE FAMILY 42E, MEMBER 2"/>
    <property type="match status" value="1"/>
</dbReference>
<keyword evidence="6" id="KW-1185">Reference proteome</keyword>
<evidence type="ECO:0000313" key="6">
    <source>
        <dbReference type="Proteomes" id="UP001152320"/>
    </source>
</evidence>
<keyword evidence="3" id="KW-0472">Membrane</keyword>
<evidence type="ECO:0000313" key="5">
    <source>
        <dbReference type="EMBL" id="KAJ8025372.1"/>
    </source>
</evidence>